<dbReference type="GO" id="GO:0003700">
    <property type="term" value="F:DNA-binding transcription factor activity"/>
    <property type="evidence" value="ECO:0007669"/>
    <property type="project" value="InterPro"/>
</dbReference>
<dbReference type="InterPro" id="IPR036388">
    <property type="entry name" value="WH-like_DNA-bd_sf"/>
</dbReference>
<dbReference type="OrthoDB" id="5289754at2"/>
<dbReference type="SUPFAM" id="SSF53850">
    <property type="entry name" value="Periplasmic binding protein-like II"/>
    <property type="match status" value="1"/>
</dbReference>
<comment type="similarity">
    <text evidence="1">Belongs to the LysR transcriptional regulatory family.</text>
</comment>
<evidence type="ECO:0000259" key="5">
    <source>
        <dbReference type="PROSITE" id="PS50931"/>
    </source>
</evidence>
<evidence type="ECO:0000256" key="4">
    <source>
        <dbReference type="ARBA" id="ARBA00023163"/>
    </source>
</evidence>
<organism evidence="6 7">
    <name type="scientific">Frateuria aurantia (strain ATCC 33424 / DSM 6220 / KCTC 2777 / LMG 1558 / NBRC 3245 / NCIMB 13370)</name>
    <name type="common">Acetobacter aurantius</name>
    <dbReference type="NCBI Taxonomy" id="767434"/>
    <lineage>
        <taxon>Bacteria</taxon>
        <taxon>Pseudomonadati</taxon>
        <taxon>Pseudomonadota</taxon>
        <taxon>Gammaproteobacteria</taxon>
        <taxon>Lysobacterales</taxon>
        <taxon>Rhodanobacteraceae</taxon>
        <taxon>Frateuria</taxon>
    </lineage>
</organism>
<dbReference type="InterPro" id="IPR036390">
    <property type="entry name" value="WH_DNA-bd_sf"/>
</dbReference>
<dbReference type="FunFam" id="1.10.10.10:FF:000001">
    <property type="entry name" value="LysR family transcriptional regulator"/>
    <property type="match status" value="1"/>
</dbReference>
<dbReference type="RefSeq" id="WP_014403052.1">
    <property type="nucleotide sequence ID" value="NC_017033.1"/>
</dbReference>
<dbReference type="InterPro" id="IPR000847">
    <property type="entry name" value="LysR_HTH_N"/>
</dbReference>
<dbReference type="SUPFAM" id="SSF46785">
    <property type="entry name" value="Winged helix' DNA-binding domain"/>
    <property type="match status" value="1"/>
</dbReference>
<evidence type="ECO:0000313" key="7">
    <source>
        <dbReference type="Proteomes" id="UP000005234"/>
    </source>
</evidence>
<dbReference type="HOGENOM" id="CLU_039613_6_4_6"/>
<dbReference type="EMBL" id="CP003350">
    <property type="protein sequence ID" value="AFC86047.1"/>
    <property type="molecule type" value="Genomic_DNA"/>
</dbReference>
<dbReference type="Pfam" id="PF03466">
    <property type="entry name" value="LysR_substrate"/>
    <property type="match status" value="1"/>
</dbReference>
<keyword evidence="3" id="KW-0238">DNA-binding</keyword>
<dbReference type="PRINTS" id="PR00039">
    <property type="entry name" value="HTHLYSR"/>
</dbReference>
<gene>
    <name evidence="6" type="ordered locus">Fraau_1632</name>
</gene>
<feature type="domain" description="HTH lysR-type" evidence="5">
    <location>
        <begin position="2"/>
        <end position="59"/>
    </location>
</feature>
<keyword evidence="7" id="KW-1185">Reference proteome</keyword>
<dbReference type="Gene3D" id="3.40.190.10">
    <property type="entry name" value="Periplasmic binding protein-like II"/>
    <property type="match status" value="2"/>
</dbReference>
<dbReference type="GO" id="GO:0003677">
    <property type="term" value="F:DNA binding"/>
    <property type="evidence" value="ECO:0007669"/>
    <property type="project" value="UniProtKB-KW"/>
</dbReference>
<dbReference type="KEGG" id="fau:Fraau_1632"/>
<keyword evidence="2" id="KW-0805">Transcription regulation</keyword>
<reference evidence="6" key="1">
    <citation type="submission" date="2012-02" db="EMBL/GenBank/DDBJ databases">
        <title>The complete genome of Frateuria aurantia DSM 6220.</title>
        <authorList>
            <consortium name="US DOE Joint Genome Institute (JGI-PGF)"/>
            <person name="Lucas S."/>
            <person name="Copeland A."/>
            <person name="Lapidus A."/>
            <person name="Glavina del Rio T."/>
            <person name="Dalin E."/>
            <person name="Tice H."/>
            <person name="Bruce D."/>
            <person name="Goodwin L."/>
            <person name="Pitluck S."/>
            <person name="Peters L."/>
            <person name="Ovchinnikova G."/>
            <person name="Teshima H."/>
            <person name="Kyrpides N."/>
            <person name="Mavromatis K."/>
            <person name="Ivanova N."/>
            <person name="Brettin T."/>
            <person name="Detter J.C."/>
            <person name="Han C."/>
            <person name="Larimer F."/>
            <person name="Land M."/>
            <person name="Hauser L."/>
            <person name="Markowitz V."/>
            <person name="Cheng J.-F."/>
            <person name="Hugenholtz P."/>
            <person name="Woyke T."/>
            <person name="Wu D."/>
            <person name="Brambilla E."/>
            <person name="Klenk H.-P."/>
            <person name="Eisen J.A."/>
        </authorList>
    </citation>
    <scope>NUCLEOTIDE SEQUENCE</scope>
    <source>
        <strain evidence="6">DSM 6220</strain>
    </source>
</reference>
<sequence>MLEINQLRCFVAVAEELHFSRAAERLHMTQPPLSRQIQLLEHSIGLPLFVRSNRMVRLTPAGRNLLPEARSILRLAEQARHSALRVGLGEEGRVVIGFTAVAGYQFLPDMLAGLRKALPGIDLQLREMVTAWQLEALEQGHLDLGLLRPSSRGEGLQNRCVGSESLVAALPAEHPLAKLRSLHLNDFNDQAMVMYSPDEARYFHDLVRQVFHAQQVYPRYEQHVGQVHSVLALVRSGFGAALVPESASRLHYEGLVYRRVGGLAPAKPVELHMLWRHDNDNPALARVLAHLDRQHRARREGR</sequence>
<keyword evidence="4" id="KW-0804">Transcription</keyword>
<evidence type="ECO:0000313" key="6">
    <source>
        <dbReference type="EMBL" id="AFC86047.1"/>
    </source>
</evidence>
<name>H8L6W1_FRAAD</name>
<dbReference type="STRING" id="767434.Fraau_1632"/>
<dbReference type="PANTHER" id="PTHR30346">
    <property type="entry name" value="TRANSCRIPTIONAL DUAL REGULATOR HCAR-RELATED"/>
    <property type="match status" value="1"/>
</dbReference>
<evidence type="ECO:0000256" key="2">
    <source>
        <dbReference type="ARBA" id="ARBA00023015"/>
    </source>
</evidence>
<dbReference type="GO" id="GO:0032993">
    <property type="term" value="C:protein-DNA complex"/>
    <property type="evidence" value="ECO:0007669"/>
    <property type="project" value="TreeGrafter"/>
</dbReference>
<protein>
    <submittedName>
        <fullName evidence="6">Transcriptional regulator</fullName>
    </submittedName>
</protein>
<proteinExistence type="inferred from homology"/>
<dbReference type="AlphaFoldDB" id="H8L6W1"/>
<dbReference type="PANTHER" id="PTHR30346:SF0">
    <property type="entry name" value="HCA OPERON TRANSCRIPTIONAL ACTIVATOR HCAR"/>
    <property type="match status" value="1"/>
</dbReference>
<dbReference type="Pfam" id="PF00126">
    <property type="entry name" value="HTH_1"/>
    <property type="match status" value="1"/>
</dbReference>
<evidence type="ECO:0000256" key="1">
    <source>
        <dbReference type="ARBA" id="ARBA00009437"/>
    </source>
</evidence>
<dbReference type="eggNOG" id="COG0583">
    <property type="taxonomic scope" value="Bacteria"/>
</dbReference>
<accession>H8L6W1</accession>
<dbReference type="Gene3D" id="1.10.10.10">
    <property type="entry name" value="Winged helix-like DNA-binding domain superfamily/Winged helix DNA-binding domain"/>
    <property type="match status" value="1"/>
</dbReference>
<evidence type="ECO:0000256" key="3">
    <source>
        <dbReference type="ARBA" id="ARBA00023125"/>
    </source>
</evidence>
<dbReference type="PROSITE" id="PS50931">
    <property type="entry name" value="HTH_LYSR"/>
    <property type="match status" value="1"/>
</dbReference>
<dbReference type="InterPro" id="IPR005119">
    <property type="entry name" value="LysR_subst-bd"/>
</dbReference>
<dbReference type="Proteomes" id="UP000005234">
    <property type="component" value="Chromosome"/>
</dbReference>